<comment type="caution">
    <text evidence="1">The sequence shown here is derived from an EMBL/GenBank/DDBJ whole genome shotgun (WGS) entry which is preliminary data.</text>
</comment>
<evidence type="ECO:0000313" key="1">
    <source>
        <dbReference type="EMBL" id="EBR6594827.1"/>
    </source>
</evidence>
<protein>
    <submittedName>
        <fullName evidence="1">Uncharacterized protein</fullName>
    </submittedName>
</protein>
<organism evidence="1">
    <name type="scientific">Salmonella enterica</name>
    <name type="common">Salmonella choleraesuis</name>
    <dbReference type="NCBI Taxonomy" id="28901"/>
    <lineage>
        <taxon>Bacteria</taxon>
        <taxon>Pseudomonadati</taxon>
        <taxon>Pseudomonadota</taxon>
        <taxon>Gammaproteobacteria</taxon>
        <taxon>Enterobacterales</taxon>
        <taxon>Enterobacteriaceae</taxon>
        <taxon>Salmonella</taxon>
    </lineage>
</organism>
<gene>
    <name evidence="1" type="ORF">CA474_17335</name>
</gene>
<reference evidence="1" key="1">
    <citation type="submission" date="2018-07" db="EMBL/GenBank/DDBJ databases">
        <authorList>
            <consortium name="PulseNet: The National Subtyping Network for Foodborne Disease Surveillance"/>
            <person name="Tarr C.L."/>
            <person name="Trees E."/>
            <person name="Katz L.S."/>
            <person name="Carleton-Romer H.A."/>
            <person name="Stroika S."/>
            <person name="Kucerova Z."/>
            <person name="Roache K.F."/>
            <person name="Sabol A.L."/>
            <person name="Besser J."/>
            <person name="Gerner-Smidt P."/>
        </authorList>
    </citation>
    <scope>NUCLEOTIDE SEQUENCE</scope>
    <source>
        <strain evidence="1">PNUSAS013296</strain>
    </source>
</reference>
<dbReference type="EMBL" id="AAGSZI010000014">
    <property type="protein sequence ID" value="EBR6594827.1"/>
    <property type="molecule type" value="Genomic_DNA"/>
</dbReference>
<sequence length="27" mass="3061">MTFKRLDLVEKMNDIVAKHYPGALAAK</sequence>
<proteinExistence type="predicted"/>
<name>A0A5U8A2P3_SALER</name>
<dbReference type="AlphaFoldDB" id="A0A5U8A2P3"/>
<accession>A0A5U8A2P3</accession>